<keyword evidence="3" id="KW-1185">Reference proteome</keyword>
<protein>
    <recommendedName>
        <fullName evidence="4">27 kDa hemolymph protein</fullName>
    </recommendedName>
</protein>
<keyword evidence="1" id="KW-0732">Signal</keyword>
<feature type="signal peptide" evidence="1">
    <location>
        <begin position="1"/>
        <end position="19"/>
    </location>
</feature>
<evidence type="ECO:0000313" key="3">
    <source>
        <dbReference type="Proteomes" id="UP001153636"/>
    </source>
</evidence>
<feature type="chain" id="PRO_5040237855" description="27 kDa hemolymph protein" evidence="1">
    <location>
        <begin position="20"/>
        <end position="296"/>
    </location>
</feature>
<organism evidence="2 3">
    <name type="scientific">Psylliodes chrysocephalus</name>
    <dbReference type="NCBI Taxonomy" id="3402493"/>
    <lineage>
        <taxon>Eukaryota</taxon>
        <taxon>Metazoa</taxon>
        <taxon>Ecdysozoa</taxon>
        <taxon>Arthropoda</taxon>
        <taxon>Hexapoda</taxon>
        <taxon>Insecta</taxon>
        <taxon>Pterygota</taxon>
        <taxon>Neoptera</taxon>
        <taxon>Endopterygota</taxon>
        <taxon>Coleoptera</taxon>
        <taxon>Polyphaga</taxon>
        <taxon>Cucujiformia</taxon>
        <taxon>Chrysomeloidea</taxon>
        <taxon>Chrysomelidae</taxon>
        <taxon>Galerucinae</taxon>
        <taxon>Alticini</taxon>
        <taxon>Psylliodes</taxon>
    </lineage>
</organism>
<dbReference type="InterPro" id="IPR009832">
    <property type="entry name" value="DUF1397"/>
</dbReference>
<dbReference type="Pfam" id="PF07165">
    <property type="entry name" value="DUF1397"/>
    <property type="match status" value="1"/>
</dbReference>
<gene>
    <name evidence="2" type="ORF">PSYICH_LOCUS15510</name>
</gene>
<dbReference type="PANTHER" id="PTHR20997">
    <property type="entry name" value="EG:BACR42I17.2 PROTEIN-RELATED"/>
    <property type="match status" value="1"/>
</dbReference>
<proteinExistence type="predicted"/>
<name>A0A9P0DDS2_9CUCU</name>
<dbReference type="AlphaFoldDB" id="A0A9P0DDS2"/>
<reference evidence="2" key="1">
    <citation type="submission" date="2022-01" db="EMBL/GenBank/DDBJ databases">
        <authorList>
            <person name="King R."/>
        </authorList>
    </citation>
    <scope>NUCLEOTIDE SEQUENCE</scope>
</reference>
<dbReference type="Proteomes" id="UP001153636">
    <property type="component" value="Chromosome 9"/>
</dbReference>
<evidence type="ECO:0008006" key="4">
    <source>
        <dbReference type="Google" id="ProtNLM"/>
    </source>
</evidence>
<accession>A0A9P0DDS2</accession>
<evidence type="ECO:0000313" key="2">
    <source>
        <dbReference type="EMBL" id="CAH1115030.1"/>
    </source>
</evidence>
<evidence type="ECO:0000256" key="1">
    <source>
        <dbReference type="SAM" id="SignalP"/>
    </source>
</evidence>
<dbReference type="EMBL" id="OV651821">
    <property type="protein sequence ID" value="CAH1115030.1"/>
    <property type="molecule type" value="Genomic_DNA"/>
</dbReference>
<sequence length="296" mass="33213">MTLVQRTVIVFILVGYITCQSLNDIDVDEVKNAIEKGIGENLPALPDLSEFNATNIPSAEDVENVMREKCEKNGAPDAVDLLKEEQDRTVECLESYINMTEIQEELEKSKSTGSMDEVFSKYCNKWPDMHGCFDNVTSIARQCMDKREEAALNKTMEILNELQTFMCFKGGDRLAMFWAEKGPDCLQEKKDGIETCLNKTLGSRMPKTDELSVANLPVLLFTEQDCDDFETVRGCINVELEKCKNSTPANIIDALFKFLKKHLPCSAALKQGNSAAYSSSIGIFTLIAAFMYVRLF</sequence>
<dbReference type="PANTHER" id="PTHR20997:SF2">
    <property type="entry name" value="EG:BACR42I17.2 PROTEIN-RELATED"/>
    <property type="match status" value="1"/>
</dbReference>
<dbReference type="OrthoDB" id="6512861at2759"/>